<gene>
    <name evidence="1" type="ORF">BDN72DRAFT_865546</name>
</gene>
<proteinExistence type="predicted"/>
<organism evidence="1 2">
    <name type="scientific">Pluteus cervinus</name>
    <dbReference type="NCBI Taxonomy" id="181527"/>
    <lineage>
        <taxon>Eukaryota</taxon>
        <taxon>Fungi</taxon>
        <taxon>Dikarya</taxon>
        <taxon>Basidiomycota</taxon>
        <taxon>Agaricomycotina</taxon>
        <taxon>Agaricomycetes</taxon>
        <taxon>Agaricomycetidae</taxon>
        <taxon>Agaricales</taxon>
        <taxon>Pluteineae</taxon>
        <taxon>Pluteaceae</taxon>
        <taxon>Pluteus</taxon>
    </lineage>
</organism>
<name>A0ACD3A017_9AGAR</name>
<accession>A0ACD3A017</accession>
<evidence type="ECO:0000313" key="1">
    <source>
        <dbReference type="EMBL" id="TFK58947.1"/>
    </source>
</evidence>
<evidence type="ECO:0000313" key="2">
    <source>
        <dbReference type="Proteomes" id="UP000308600"/>
    </source>
</evidence>
<reference evidence="1 2" key="1">
    <citation type="journal article" date="2019" name="Nat. Ecol. Evol.">
        <title>Megaphylogeny resolves global patterns of mushroom evolution.</title>
        <authorList>
            <person name="Varga T."/>
            <person name="Krizsan K."/>
            <person name="Foldi C."/>
            <person name="Dima B."/>
            <person name="Sanchez-Garcia M."/>
            <person name="Sanchez-Ramirez S."/>
            <person name="Szollosi G.J."/>
            <person name="Szarkandi J.G."/>
            <person name="Papp V."/>
            <person name="Albert L."/>
            <person name="Andreopoulos W."/>
            <person name="Angelini C."/>
            <person name="Antonin V."/>
            <person name="Barry K.W."/>
            <person name="Bougher N.L."/>
            <person name="Buchanan P."/>
            <person name="Buyck B."/>
            <person name="Bense V."/>
            <person name="Catcheside P."/>
            <person name="Chovatia M."/>
            <person name="Cooper J."/>
            <person name="Damon W."/>
            <person name="Desjardin D."/>
            <person name="Finy P."/>
            <person name="Geml J."/>
            <person name="Haridas S."/>
            <person name="Hughes K."/>
            <person name="Justo A."/>
            <person name="Karasinski D."/>
            <person name="Kautmanova I."/>
            <person name="Kiss B."/>
            <person name="Kocsube S."/>
            <person name="Kotiranta H."/>
            <person name="LaButti K.M."/>
            <person name="Lechner B.E."/>
            <person name="Liimatainen K."/>
            <person name="Lipzen A."/>
            <person name="Lukacs Z."/>
            <person name="Mihaltcheva S."/>
            <person name="Morgado L.N."/>
            <person name="Niskanen T."/>
            <person name="Noordeloos M.E."/>
            <person name="Ohm R.A."/>
            <person name="Ortiz-Santana B."/>
            <person name="Ovrebo C."/>
            <person name="Racz N."/>
            <person name="Riley R."/>
            <person name="Savchenko A."/>
            <person name="Shiryaev A."/>
            <person name="Soop K."/>
            <person name="Spirin V."/>
            <person name="Szebenyi C."/>
            <person name="Tomsovsky M."/>
            <person name="Tulloss R.E."/>
            <person name="Uehling J."/>
            <person name="Grigoriev I.V."/>
            <person name="Vagvolgyi C."/>
            <person name="Papp T."/>
            <person name="Martin F.M."/>
            <person name="Miettinen O."/>
            <person name="Hibbett D.S."/>
            <person name="Nagy L.G."/>
        </authorList>
    </citation>
    <scope>NUCLEOTIDE SEQUENCE [LARGE SCALE GENOMIC DNA]</scope>
    <source>
        <strain evidence="1 2">NL-1719</strain>
    </source>
</reference>
<sequence>MAFVPASRQVYNMDELFQEIADYVMIDATQHWYCSVIKDFMRLREFSIYPDPTSIRLETHLDVVNFRTEVINWELGFSRKIRRSRYKKYANINLLEAPSPPSRHFAIDFASIFPFLSLTSLNLHTGWDSHFMDKVQQIGLAYGGLTTLRIKHIVNFNVGDNSVELDEDWDENVEEVFDADDVQLRPRPWASPLWPQMLSAFPSLRTFSINTPLLLTRHEDEDGYVAKWAELCPTIRRVYVYHGYDWDYNFQLDLHTRGAGTLVFNNGLVWTRERIPSIGFPHIGVSPLVATLMGLDEDEFGPHDDISNGFLQPTYDVEGDHQRGWYSDEEEVDDDKDDKDGDGEDDKDDEGDEDNEGDEDGEGDEDDEGDKDGEGHEDDESE</sequence>
<keyword evidence="2" id="KW-1185">Reference proteome</keyword>
<dbReference type="EMBL" id="ML209131">
    <property type="protein sequence ID" value="TFK58947.1"/>
    <property type="molecule type" value="Genomic_DNA"/>
</dbReference>
<dbReference type="Proteomes" id="UP000308600">
    <property type="component" value="Unassembled WGS sequence"/>
</dbReference>
<protein>
    <submittedName>
        <fullName evidence="1">Uncharacterized protein</fullName>
    </submittedName>
</protein>